<dbReference type="SUPFAM" id="SSF51905">
    <property type="entry name" value="FAD/NAD(P)-binding domain"/>
    <property type="match status" value="1"/>
</dbReference>
<comment type="similarity">
    <text evidence="1">Belongs to the NADH dehydrogenase family.</text>
</comment>
<name>A0A402B0R0_9CHLR</name>
<protein>
    <recommendedName>
        <fullName evidence="2">NADH:ubiquinone reductase (non-electrogenic)</fullName>
        <ecNumber evidence="2">1.6.5.9</ecNumber>
    </recommendedName>
</protein>
<evidence type="ECO:0000256" key="6">
    <source>
        <dbReference type="ARBA" id="ARBA00023027"/>
    </source>
</evidence>
<evidence type="ECO:0000256" key="4">
    <source>
        <dbReference type="ARBA" id="ARBA00022827"/>
    </source>
</evidence>
<evidence type="ECO:0000313" key="11">
    <source>
        <dbReference type="Proteomes" id="UP000287171"/>
    </source>
</evidence>
<evidence type="ECO:0000259" key="9">
    <source>
        <dbReference type="Pfam" id="PF07992"/>
    </source>
</evidence>
<dbReference type="Gene3D" id="3.50.50.100">
    <property type="match status" value="1"/>
</dbReference>
<dbReference type="InterPro" id="IPR023753">
    <property type="entry name" value="FAD/NAD-binding_dom"/>
</dbReference>
<evidence type="ECO:0000256" key="1">
    <source>
        <dbReference type="ARBA" id="ARBA00005272"/>
    </source>
</evidence>
<keyword evidence="6" id="KW-0520">NAD</keyword>
<dbReference type="Proteomes" id="UP000287171">
    <property type="component" value="Unassembled WGS sequence"/>
</dbReference>
<dbReference type="InterPro" id="IPR045024">
    <property type="entry name" value="NDH-2"/>
</dbReference>
<dbReference type="AlphaFoldDB" id="A0A402B0R0"/>
<evidence type="ECO:0000313" key="10">
    <source>
        <dbReference type="EMBL" id="GCE24936.1"/>
    </source>
</evidence>
<dbReference type="RefSeq" id="WP_246039067.1">
    <property type="nucleotide sequence ID" value="NZ_BIFT01000001.1"/>
</dbReference>
<evidence type="ECO:0000256" key="5">
    <source>
        <dbReference type="ARBA" id="ARBA00023002"/>
    </source>
</evidence>
<comment type="catalytic activity">
    <reaction evidence="7">
        <text>a quinone + NADH + H(+) = a quinol + NAD(+)</text>
        <dbReference type="Rhea" id="RHEA:46160"/>
        <dbReference type="ChEBI" id="CHEBI:15378"/>
        <dbReference type="ChEBI" id="CHEBI:24646"/>
        <dbReference type="ChEBI" id="CHEBI:57540"/>
        <dbReference type="ChEBI" id="CHEBI:57945"/>
        <dbReference type="ChEBI" id="CHEBI:132124"/>
        <dbReference type="EC" id="1.6.5.9"/>
    </reaction>
</comment>
<dbReference type="EMBL" id="BIFT01000001">
    <property type="protein sequence ID" value="GCE24936.1"/>
    <property type="molecule type" value="Genomic_DNA"/>
</dbReference>
<evidence type="ECO:0000256" key="2">
    <source>
        <dbReference type="ARBA" id="ARBA00012637"/>
    </source>
</evidence>
<feature type="domain" description="FAD/NAD(P)-binding" evidence="9">
    <location>
        <begin position="20"/>
        <end position="335"/>
    </location>
</feature>
<evidence type="ECO:0000256" key="3">
    <source>
        <dbReference type="ARBA" id="ARBA00022630"/>
    </source>
</evidence>
<feature type="transmembrane region" description="Helical" evidence="8">
    <location>
        <begin position="383"/>
        <end position="400"/>
    </location>
</feature>
<dbReference type="InterPro" id="IPR036188">
    <property type="entry name" value="FAD/NAD-bd_sf"/>
</dbReference>
<proteinExistence type="inferred from homology"/>
<dbReference type="PRINTS" id="PR00411">
    <property type="entry name" value="PNDRDTASEI"/>
</dbReference>
<organism evidence="10 11">
    <name type="scientific">Dictyobacter alpinus</name>
    <dbReference type="NCBI Taxonomy" id="2014873"/>
    <lineage>
        <taxon>Bacteria</taxon>
        <taxon>Bacillati</taxon>
        <taxon>Chloroflexota</taxon>
        <taxon>Ktedonobacteria</taxon>
        <taxon>Ktedonobacterales</taxon>
        <taxon>Dictyobacteraceae</taxon>
        <taxon>Dictyobacter</taxon>
    </lineage>
</organism>
<dbReference type="PANTHER" id="PTHR43706">
    <property type="entry name" value="NADH DEHYDROGENASE"/>
    <property type="match status" value="1"/>
</dbReference>
<sequence length="444" mass="48000">MDALHTSSGLTMTGSAKRPHVVIVGAGFGGMNAAKALKDAPVDVTIIDRNNHHLFQPLLYQVATAVLSPADISAPIRHILRKQKNTKVLLAEVTGIDRDQQQVLTADRAIPYDYLIVATGASHSYFGNDQWAPFAPGLKTVNDATSLRRKILLAFEEAEHETDPDRQRSLLTFILIGAGPTGVEMAGAIAELSHAALASDFRNIDPKAARIILVEALPRILPAFDEKLAKKAQDGLHNLGVEVRTSSPVQDINESGVVIAGQQIEAGTVIWTAGVSASPAGKWLGAEQDRAGRAKVDEYLNLPGYANIFIVGDTASATQAGKPVPGIAPAAMQGGIYAASVIADRVSGKLNSHPFRYHNRGNLATVGRSYGIADLGKVKFSGFLAWVFWIVAHVFFLIGFRNRFLVLFQSFWGYITFQRNARLITHDYAAVVSPKPRERELQPS</sequence>
<keyword evidence="8" id="KW-0812">Transmembrane</keyword>
<keyword evidence="8" id="KW-1133">Transmembrane helix</keyword>
<dbReference type="GO" id="GO:0050136">
    <property type="term" value="F:NADH dehydrogenase (quinone) (non-electrogenic) activity"/>
    <property type="evidence" value="ECO:0007669"/>
    <property type="project" value="UniProtKB-EC"/>
</dbReference>
<accession>A0A402B0R0</accession>
<keyword evidence="3" id="KW-0285">Flavoprotein</keyword>
<keyword evidence="4" id="KW-0274">FAD</keyword>
<dbReference type="PANTHER" id="PTHR43706:SF47">
    <property type="entry name" value="EXTERNAL NADH-UBIQUINONE OXIDOREDUCTASE 1, MITOCHONDRIAL-RELATED"/>
    <property type="match status" value="1"/>
</dbReference>
<keyword evidence="11" id="KW-1185">Reference proteome</keyword>
<dbReference type="PRINTS" id="PR00368">
    <property type="entry name" value="FADPNR"/>
</dbReference>
<keyword evidence="8" id="KW-0472">Membrane</keyword>
<reference evidence="11" key="1">
    <citation type="submission" date="2018-12" db="EMBL/GenBank/DDBJ databases">
        <title>Tengunoibacter tsumagoiensis gen. nov., sp. nov., Dictyobacter kobayashii sp. nov., D. alpinus sp. nov., and D. joshuensis sp. nov. and description of Dictyobacteraceae fam. nov. within the order Ktedonobacterales isolated from Tengu-no-mugimeshi.</title>
        <authorList>
            <person name="Wang C.M."/>
            <person name="Zheng Y."/>
            <person name="Sakai Y."/>
            <person name="Toyoda A."/>
            <person name="Minakuchi Y."/>
            <person name="Abe K."/>
            <person name="Yokota A."/>
            <person name="Yabe S."/>
        </authorList>
    </citation>
    <scope>NUCLEOTIDE SEQUENCE [LARGE SCALE GENOMIC DNA]</scope>
    <source>
        <strain evidence="11">Uno16</strain>
    </source>
</reference>
<gene>
    <name evidence="10" type="ORF">KDA_04200</name>
</gene>
<evidence type="ECO:0000256" key="7">
    <source>
        <dbReference type="ARBA" id="ARBA00047599"/>
    </source>
</evidence>
<dbReference type="EC" id="1.6.5.9" evidence="2"/>
<keyword evidence="5" id="KW-0560">Oxidoreductase</keyword>
<comment type="caution">
    <text evidence="10">The sequence shown here is derived from an EMBL/GenBank/DDBJ whole genome shotgun (WGS) entry which is preliminary data.</text>
</comment>
<dbReference type="Pfam" id="PF07992">
    <property type="entry name" value="Pyr_redox_2"/>
    <property type="match status" value="1"/>
</dbReference>
<evidence type="ECO:0000256" key="8">
    <source>
        <dbReference type="SAM" id="Phobius"/>
    </source>
</evidence>